<protein>
    <submittedName>
        <fullName evidence="1">Uncharacterized protein</fullName>
    </submittedName>
</protein>
<dbReference type="EMBL" id="KZ303854">
    <property type="protein sequence ID" value="PHZ10555.1"/>
    <property type="molecule type" value="Genomic_DNA"/>
</dbReference>
<organism evidence="1 2">
    <name type="scientific">Rhizopus microsporus ATCC 52813</name>
    <dbReference type="NCBI Taxonomy" id="1340429"/>
    <lineage>
        <taxon>Eukaryota</taxon>
        <taxon>Fungi</taxon>
        <taxon>Fungi incertae sedis</taxon>
        <taxon>Mucoromycota</taxon>
        <taxon>Mucoromycotina</taxon>
        <taxon>Mucoromycetes</taxon>
        <taxon>Mucorales</taxon>
        <taxon>Mucorineae</taxon>
        <taxon>Rhizopodaceae</taxon>
        <taxon>Rhizopus</taxon>
    </lineage>
</organism>
<reference evidence="1 2" key="1">
    <citation type="journal article" date="2016" name="Proc. Natl. Acad. Sci. U.S.A.">
        <title>Lipid metabolic changes in an early divergent fungus govern the establishment of a mutualistic symbiosis with endobacteria.</title>
        <authorList>
            <person name="Lastovetsky O.A."/>
            <person name="Gaspar M.L."/>
            <person name="Mondo S.J."/>
            <person name="LaButti K.M."/>
            <person name="Sandor L."/>
            <person name="Grigoriev I.V."/>
            <person name="Henry S.A."/>
            <person name="Pawlowska T.E."/>
        </authorList>
    </citation>
    <scope>NUCLEOTIDE SEQUENCE [LARGE SCALE GENOMIC DNA]</scope>
    <source>
        <strain evidence="1 2">ATCC 52813</strain>
    </source>
</reference>
<dbReference type="GeneID" id="35445939"/>
<gene>
    <name evidence="1" type="ORF">RHIMIDRAFT_31469</name>
</gene>
<accession>A0A2G4SP91</accession>
<sequence length="323" mass="36911">MDLSNDSDGSVLFYLPTEKAEALKEKYLKNPKLIKLDHGAIKVVRSLLKKKNQVGDLKTTLLFLEQAFKSPNNSQIFMVFHKVLDIHMSVPEFFNNNEIVYCSEQDFIIKAWGPILSEIFKQAKLTLRWGDTTMENTTAPFKVDLRVICTINGDRYDVGFVEFAKNFTASKAQKDRVKLILEGKEALNTVFKVIGKYVPDIEFYTLQIAGLKGHLISTTLQSNGLYTAQNINNRIRFPLTNNDIFDQTSHLMKAIIKFKAQCLKINDVLEKALAIKNQERLSFETVLDKSAKKKYRSQPLPLSVIKVPGYCTPLWLEEGYEDE</sequence>
<dbReference type="RefSeq" id="XP_023464263.1">
    <property type="nucleotide sequence ID" value="XM_023614950.1"/>
</dbReference>
<name>A0A2G4SP91_RHIZD</name>
<evidence type="ECO:0000313" key="1">
    <source>
        <dbReference type="EMBL" id="PHZ10555.1"/>
    </source>
</evidence>
<evidence type="ECO:0000313" key="2">
    <source>
        <dbReference type="Proteomes" id="UP000242254"/>
    </source>
</evidence>
<proteinExistence type="predicted"/>
<dbReference type="Proteomes" id="UP000242254">
    <property type="component" value="Unassembled WGS sequence"/>
</dbReference>
<keyword evidence="2" id="KW-1185">Reference proteome</keyword>
<dbReference type="AlphaFoldDB" id="A0A2G4SP91"/>